<feature type="modified residue" description="4-aspartylphosphate" evidence="6">
    <location>
        <position position="67"/>
    </location>
</feature>
<dbReference type="InterPro" id="IPR001867">
    <property type="entry name" value="OmpR/PhoB-type_DNA-bd"/>
</dbReference>
<keyword evidence="3" id="KW-0805">Transcription regulation</keyword>
<dbReference type="CDD" id="cd00383">
    <property type="entry name" value="trans_reg_C"/>
    <property type="match status" value="1"/>
</dbReference>
<protein>
    <submittedName>
        <fullName evidence="10">Response regulator MprA</fullName>
    </submittedName>
</protein>
<dbReference type="GO" id="GO:0000976">
    <property type="term" value="F:transcription cis-regulatory region binding"/>
    <property type="evidence" value="ECO:0007669"/>
    <property type="project" value="TreeGrafter"/>
</dbReference>
<keyword evidence="4 7" id="KW-0238">DNA-binding</keyword>
<dbReference type="AlphaFoldDB" id="A0A1Y0HLY5"/>
<evidence type="ECO:0000256" key="3">
    <source>
        <dbReference type="ARBA" id="ARBA00023015"/>
    </source>
</evidence>
<evidence type="ECO:0000313" key="11">
    <source>
        <dbReference type="Proteomes" id="UP000196005"/>
    </source>
</evidence>
<keyword evidence="11" id="KW-1185">Reference proteome</keyword>
<keyword evidence="5" id="KW-0804">Transcription</keyword>
<evidence type="ECO:0000256" key="1">
    <source>
        <dbReference type="ARBA" id="ARBA00022553"/>
    </source>
</evidence>
<reference evidence="11" key="1">
    <citation type="submission" date="2017-05" db="EMBL/GenBank/DDBJ databases">
        <title>Dechlorination kinetics govern the competition between two new strains of the genus Sulfurospirillum.</title>
        <authorList>
            <person name="Buttet G.F."/>
            <person name="Murray A.M."/>
            <person name="Goris T."/>
            <person name="Burion M."/>
            <person name="Lin B."/>
            <person name="Rolle M."/>
            <person name="Maillard J."/>
        </authorList>
    </citation>
    <scope>NUCLEOTIDE SEQUENCE [LARGE SCALE GENOMIC DNA]</scope>
    <source>
        <strain evidence="11">SL2-1</strain>
    </source>
</reference>
<dbReference type="Gene3D" id="3.40.50.2300">
    <property type="match status" value="1"/>
</dbReference>
<dbReference type="Gene3D" id="1.10.10.10">
    <property type="entry name" value="Winged helix-like DNA-binding domain superfamily/Winged helix DNA-binding domain"/>
    <property type="match status" value="1"/>
</dbReference>
<dbReference type="PROSITE" id="PS51755">
    <property type="entry name" value="OMPR_PHOB"/>
    <property type="match status" value="1"/>
</dbReference>
<dbReference type="GO" id="GO:0005829">
    <property type="term" value="C:cytosol"/>
    <property type="evidence" value="ECO:0007669"/>
    <property type="project" value="TreeGrafter"/>
</dbReference>
<gene>
    <name evidence="10" type="ORF">Sdiek1_1077</name>
</gene>
<dbReference type="SUPFAM" id="SSF46894">
    <property type="entry name" value="C-terminal effector domain of the bipartite response regulators"/>
    <property type="match status" value="1"/>
</dbReference>
<evidence type="ECO:0000259" key="9">
    <source>
        <dbReference type="PROSITE" id="PS51755"/>
    </source>
</evidence>
<accession>A0A1Y0HLY5</accession>
<evidence type="ECO:0000313" key="10">
    <source>
        <dbReference type="EMBL" id="ARU48243.1"/>
    </source>
</evidence>
<dbReference type="InterPro" id="IPR016032">
    <property type="entry name" value="Sig_transdc_resp-reg_C-effctor"/>
</dbReference>
<dbReference type="SMART" id="SM00448">
    <property type="entry name" value="REC"/>
    <property type="match status" value="1"/>
</dbReference>
<dbReference type="GO" id="GO:0000156">
    <property type="term" value="F:phosphorelay response regulator activity"/>
    <property type="evidence" value="ECO:0007669"/>
    <property type="project" value="TreeGrafter"/>
</dbReference>
<evidence type="ECO:0000256" key="5">
    <source>
        <dbReference type="ARBA" id="ARBA00023163"/>
    </source>
</evidence>
<evidence type="ECO:0000256" key="6">
    <source>
        <dbReference type="PROSITE-ProRule" id="PRU00169"/>
    </source>
</evidence>
<dbReference type="InterPro" id="IPR001789">
    <property type="entry name" value="Sig_transdc_resp-reg_receiver"/>
</dbReference>
<keyword evidence="1 6" id="KW-0597">Phosphoprotein</keyword>
<keyword evidence="2" id="KW-0902">Two-component regulatory system</keyword>
<evidence type="ECO:0000256" key="7">
    <source>
        <dbReference type="PROSITE-ProRule" id="PRU01091"/>
    </source>
</evidence>
<dbReference type="EMBL" id="CP021416">
    <property type="protein sequence ID" value="ARU48243.1"/>
    <property type="molecule type" value="Genomic_DNA"/>
</dbReference>
<dbReference type="SUPFAM" id="SSF52172">
    <property type="entry name" value="CheY-like"/>
    <property type="match status" value="1"/>
</dbReference>
<proteinExistence type="predicted"/>
<dbReference type="Pfam" id="PF00072">
    <property type="entry name" value="Response_reg"/>
    <property type="match status" value="1"/>
</dbReference>
<dbReference type="PANTHER" id="PTHR48111:SF1">
    <property type="entry name" value="TWO-COMPONENT RESPONSE REGULATOR ORR33"/>
    <property type="match status" value="1"/>
</dbReference>
<dbReference type="InterPro" id="IPR036388">
    <property type="entry name" value="WH-like_DNA-bd_sf"/>
</dbReference>
<dbReference type="Pfam" id="PF00486">
    <property type="entry name" value="Trans_reg_C"/>
    <property type="match status" value="1"/>
</dbReference>
<evidence type="ECO:0000256" key="4">
    <source>
        <dbReference type="ARBA" id="ARBA00023125"/>
    </source>
</evidence>
<feature type="domain" description="OmpR/PhoB-type" evidence="9">
    <location>
        <begin position="139"/>
        <end position="234"/>
    </location>
</feature>
<dbReference type="InterPro" id="IPR011006">
    <property type="entry name" value="CheY-like_superfamily"/>
</dbReference>
<feature type="domain" description="Response regulatory" evidence="8">
    <location>
        <begin position="18"/>
        <end position="132"/>
    </location>
</feature>
<dbReference type="Proteomes" id="UP000196005">
    <property type="component" value="Chromosome"/>
</dbReference>
<sequence>MVDPMSECNLLDVLSNKKVLCVEDEACILNNIMESLELFFGKVVGVRDGVEALDEAQSNLYDVLMLDISIPHMDGLEVVKKIREFDKKIPIIILSAHTEQDYLWRAVELKITRYLVKPYDKNTLIKALEDVAMELIGHTPMFQITVTCKYDFCKKTVFHTEGELAHLSKSESRLLEYFLKRPNQTVTYEQLFDYMWEFEQPSKEALKSIVKELRKKIDNNFIKNLYGVGYLCEI</sequence>
<dbReference type="KEGG" id="suls:Sdiek1_1077"/>
<dbReference type="PANTHER" id="PTHR48111">
    <property type="entry name" value="REGULATOR OF RPOS"/>
    <property type="match status" value="1"/>
</dbReference>
<dbReference type="PROSITE" id="PS50110">
    <property type="entry name" value="RESPONSE_REGULATORY"/>
    <property type="match status" value="1"/>
</dbReference>
<evidence type="ECO:0000259" key="8">
    <source>
        <dbReference type="PROSITE" id="PS50110"/>
    </source>
</evidence>
<dbReference type="GO" id="GO:0032993">
    <property type="term" value="C:protein-DNA complex"/>
    <property type="evidence" value="ECO:0007669"/>
    <property type="project" value="TreeGrafter"/>
</dbReference>
<dbReference type="SMART" id="SM00862">
    <property type="entry name" value="Trans_reg_C"/>
    <property type="match status" value="1"/>
</dbReference>
<feature type="DNA-binding region" description="OmpR/PhoB-type" evidence="7">
    <location>
        <begin position="139"/>
        <end position="234"/>
    </location>
</feature>
<name>A0A1Y0HLY5_9BACT</name>
<dbReference type="GO" id="GO:0006355">
    <property type="term" value="P:regulation of DNA-templated transcription"/>
    <property type="evidence" value="ECO:0007669"/>
    <property type="project" value="InterPro"/>
</dbReference>
<organism evidence="10 11">
    <name type="scientific">Sulfurospirillum diekertiae</name>
    <dbReference type="NCBI Taxonomy" id="1854492"/>
    <lineage>
        <taxon>Bacteria</taxon>
        <taxon>Pseudomonadati</taxon>
        <taxon>Campylobacterota</taxon>
        <taxon>Epsilonproteobacteria</taxon>
        <taxon>Campylobacterales</taxon>
        <taxon>Sulfurospirillaceae</taxon>
        <taxon>Sulfurospirillum</taxon>
    </lineage>
</organism>
<evidence type="ECO:0000256" key="2">
    <source>
        <dbReference type="ARBA" id="ARBA00023012"/>
    </source>
</evidence>
<dbReference type="InterPro" id="IPR039420">
    <property type="entry name" value="WalR-like"/>
</dbReference>